<keyword evidence="2" id="KW-0812">Transmembrane</keyword>
<evidence type="ECO:0000313" key="3">
    <source>
        <dbReference type="EMBL" id="MDQ0361236.1"/>
    </source>
</evidence>
<keyword evidence="2" id="KW-0472">Membrane</keyword>
<feature type="transmembrane region" description="Helical" evidence="2">
    <location>
        <begin position="281"/>
        <end position="303"/>
    </location>
</feature>
<reference evidence="3 4" key="1">
    <citation type="submission" date="2023-07" db="EMBL/GenBank/DDBJ databases">
        <title>Genomic Encyclopedia of Type Strains, Phase IV (KMG-IV): sequencing the most valuable type-strain genomes for metagenomic binning, comparative biology and taxonomic classification.</title>
        <authorList>
            <person name="Goeker M."/>
        </authorList>
    </citation>
    <scope>NUCLEOTIDE SEQUENCE [LARGE SCALE GENOMIC DNA]</scope>
    <source>
        <strain evidence="3 4">DSM 16784</strain>
    </source>
</reference>
<feature type="region of interest" description="Disordered" evidence="1">
    <location>
        <begin position="339"/>
        <end position="359"/>
    </location>
</feature>
<sequence length="359" mass="40216">MNVNKFNQLASDLGYNQTEAQHLKNVYTTSHNGFPVSLSLGMPALANVANGLPVLTIYLADDATTEKATNEYSPKNIGKLLNQELKQDKIKVYPMKNQLHFVLKISKKDEPHSYMNHLYSVIDSVLNEQGIRANYTCPACGQGNCDSMYFNESNSLTPAHGSCKSSLIEQTTQNYAEKEKNSKFLLGLVGLIGGGIVGALPSILLMVFMETEFLYLFALIPLGSFYGYKLLGGEPGIVPTILVIVWTLFMVYASYIAALYFMNDQWYSIQYFVKRIYYGGFSLFLELMWFGYLSAFLGLIPTVMEGMNTANKKAKAFTKSIENMQGYTPSNEIYTEVEEPQPQVQVTEKETTHVDPEIL</sequence>
<protein>
    <submittedName>
        <fullName evidence="3">Uncharacterized protein</fullName>
    </submittedName>
</protein>
<accession>A0ABU0E3D2</accession>
<feature type="transmembrane region" description="Helical" evidence="2">
    <location>
        <begin position="213"/>
        <end position="231"/>
    </location>
</feature>
<comment type="caution">
    <text evidence="3">The sequence shown here is derived from an EMBL/GenBank/DDBJ whole genome shotgun (WGS) entry which is preliminary data.</text>
</comment>
<dbReference type="Proteomes" id="UP001230220">
    <property type="component" value="Unassembled WGS sequence"/>
</dbReference>
<gene>
    <name evidence="3" type="ORF">J2S15_001983</name>
</gene>
<dbReference type="RefSeq" id="WP_307407786.1">
    <property type="nucleotide sequence ID" value="NZ_JAUSUR010000003.1"/>
</dbReference>
<evidence type="ECO:0000256" key="2">
    <source>
        <dbReference type="SAM" id="Phobius"/>
    </source>
</evidence>
<feature type="transmembrane region" description="Helical" evidence="2">
    <location>
        <begin position="238"/>
        <end position="261"/>
    </location>
</feature>
<name>A0ABU0E3D2_9FIRM</name>
<dbReference type="EMBL" id="JAUSUR010000003">
    <property type="protein sequence ID" value="MDQ0361236.1"/>
    <property type="molecule type" value="Genomic_DNA"/>
</dbReference>
<proteinExistence type="predicted"/>
<evidence type="ECO:0000256" key="1">
    <source>
        <dbReference type="SAM" id="MobiDB-lite"/>
    </source>
</evidence>
<evidence type="ECO:0000313" key="4">
    <source>
        <dbReference type="Proteomes" id="UP001230220"/>
    </source>
</evidence>
<feature type="transmembrane region" description="Helical" evidence="2">
    <location>
        <begin position="184"/>
        <end position="207"/>
    </location>
</feature>
<keyword evidence="2" id="KW-1133">Transmembrane helix</keyword>
<keyword evidence="4" id="KW-1185">Reference proteome</keyword>
<organism evidence="3 4">
    <name type="scientific">Breznakia pachnodae</name>
    <dbReference type="NCBI Taxonomy" id="265178"/>
    <lineage>
        <taxon>Bacteria</taxon>
        <taxon>Bacillati</taxon>
        <taxon>Bacillota</taxon>
        <taxon>Erysipelotrichia</taxon>
        <taxon>Erysipelotrichales</taxon>
        <taxon>Erysipelotrichaceae</taxon>
        <taxon>Breznakia</taxon>
    </lineage>
</organism>
<feature type="compositionally biased region" description="Basic and acidic residues" evidence="1">
    <location>
        <begin position="347"/>
        <end position="359"/>
    </location>
</feature>